<sequence>MSTLIIVDLSITDKEKLNTYSALAAETLVPFGGEFIAKGAIEALHGEAQFQTKVVIQFPDRESATNWYASSAYQKIISIRNQAMSSQFHLVS</sequence>
<dbReference type="EMBL" id="UOFD01000058">
    <property type="protein sequence ID" value="VAW53254.1"/>
    <property type="molecule type" value="Genomic_DNA"/>
</dbReference>
<protein>
    <recommendedName>
        <fullName evidence="1">DUF1330 domain-containing protein</fullName>
    </recommendedName>
</protein>
<proteinExistence type="predicted"/>
<organism evidence="2">
    <name type="scientific">hydrothermal vent metagenome</name>
    <dbReference type="NCBI Taxonomy" id="652676"/>
    <lineage>
        <taxon>unclassified sequences</taxon>
        <taxon>metagenomes</taxon>
        <taxon>ecological metagenomes</taxon>
    </lineage>
</organism>
<dbReference type="InterPro" id="IPR010753">
    <property type="entry name" value="DUF1330"/>
</dbReference>
<accession>A0A3B0XB94</accession>
<dbReference type="SUPFAM" id="SSF54909">
    <property type="entry name" value="Dimeric alpha+beta barrel"/>
    <property type="match status" value="1"/>
</dbReference>
<gene>
    <name evidence="2" type="ORF">MNBD_GAMMA06-2023</name>
</gene>
<dbReference type="Gene3D" id="3.30.70.100">
    <property type="match status" value="1"/>
</dbReference>
<reference evidence="2" key="1">
    <citation type="submission" date="2018-06" db="EMBL/GenBank/DDBJ databases">
        <authorList>
            <person name="Zhirakovskaya E."/>
        </authorList>
    </citation>
    <scope>NUCLEOTIDE SEQUENCE</scope>
</reference>
<dbReference type="PANTHER" id="PTHR41521:SF4">
    <property type="entry name" value="BLR0684 PROTEIN"/>
    <property type="match status" value="1"/>
</dbReference>
<evidence type="ECO:0000259" key="1">
    <source>
        <dbReference type="Pfam" id="PF07045"/>
    </source>
</evidence>
<evidence type="ECO:0000313" key="2">
    <source>
        <dbReference type="EMBL" id="VAW53254.1"/>
    </source>
</evidence>
<dbReference type="PANTHER" id="PTHR41521">
    <property type="match status" value="1"/>
</dbReference>
<dbReference type="InterPro" id="IPR011008">
    <property type="entry name" value="Dimeric_a/b-barrel"/>
</dbReference>
<dbReference type="Pfam" id="PF07045">
    <property type="entry name" value="DUF1330"/>
    <property type="match status" value="1"/>
</dbReference>
<name>A0A3B0XB94_9ZZZZ</name>
<dbReference type="AlphaFoldDB" id="A0A3B0XB94"/>
<feature type="domain" description="DUF1330" evidence="1">
    <location>
        <begin position="4"/>
        <end position="91"/>
    </location>
</feature>